<evidence type="ECO:0000259" key="10">
    <source>
        <dbReference type="Pfam" id="PF16875"/>
    </source>
</evidence>
<dbReference type="SUPFAM" id="SSF51445">
    <property type="entry name" value="(Trans)glycosidases"/>
    <property type="match status" value="1"/>
</dbReference>
<dbReference type="Gene3D" id="2.70.98.60">
    <property type="entry name" value="alpha-galactosidase from lactobacil brevis"/>
    <property type="match status" value="1"/>
</dbReference>
<dbReference type="Gene3D" id="3.20.20.70">
    <property type="entry name" value="Aldolase class I"/>
    <property type="match status" value="1"/>
</dbReference>
<evidence type="ECO:0000259" key="9">
    <source>
        <dbReference type="Pfam" id="PF16874"/>
    </source>
</evidence>
<keyword evidence="4 6" id="KW-0378">Hydrolase</keyword>
<name>A0A1I5X4H3_9LACT</name>
<dbReference type="PIRSF" id="PIRSF005536">
    <property type="entry name" value="Agal"/>
    <property type="match status" value="1"/>
</dbReference>
<feature type="binding site" evidence="8">
    <location>
        <position position="526"/>
    </location>
    <ligand>
        <name>substrate</name>
    </ligand>
</feature>
<dbReference type="InterPro" id="IPR013785">
    <property type="entry name" value="Aldolase_TIM"/>
</dbReference>
<evidence type="ECO:0000256" key="4">
    <source>
        <dbReference type="ARBA" id="ARBA00022801"/>
    </source>
</evidence>
<dbReference type="InterPro" id="IPR038417">
    <property type="entry name" value="Alpga-gal_N_sf"/>
</dbReference>
<sequence>MQVHYNKSNQTFHLYNEFISYVIAIEEEKYLAHHYWGKRVKDIRSTTDYPRRDRSFAPNPDAITHREFSLAVLPQEYPGSDIGDFREPAFTYSDEAGWRANNLEYSGYAIKEGKPSLPGLPHTYASESSQTKTLELYLQDSLTGMAVTLTYTIFEKYPVITRSVQYYNNGDSKIILNRALSMSVDFSDSDYELVQLPGAWGRERELVRSPLVRGIHTLDSKHGTTGHTYQPFVSLVRQQTTEMLGEAYGFHLVYSGEFISNIEVDSYAQTRLQMGISPTHFNWELNPGGTFQTPEAVMVYSEAGLNGMSQTFHKLYQNHLVRGNHQYSERPVLINNWEGTYFDFTEEKIIDLADQASQLGVELFVLDDGWFGKRDDDYSSLGDWFVHDKKLPKGLKSLSEAIQAKGMMFGLWFEPEMISEDSELYRQHPDWCIHTPGRPKSRGRSQLVLDFSRKEVRENILNQIKLILDEVPIDYIKWDYNRNMTELGSGALNAIPGEVAHRYILGLYEILEELVNAYPNILFESCSGGGGRYDPGMLYYMPQTWTSDNTDAVARLEIQYGTSMVFPISSMGSHVSAVPNHQVNRETSLKMRGDVAMSGNLGYELDITQLTIEEKKEVQNQIEFYKQYRQVIQYGDFHRILSPFDGANHTSWIFVDSNKEQAVFYYFQIMDKANKPVKRLKLVGLNASKVYQLDDGRVLGGDELMYRGIYLDPDLYGDYQSKRIILKAIE</sequence>
<evidence type="ECO:0000313" key="12">
    <source>
        <dbReference type="Proteomes" id="UP000199136"/>
    </source>
</evidence>
<feature type="domain" description="Glycosyl hydrolase family 36 N-terminal" evidence="10">
    <location>
        <begin position="30"/>
        <end position="286"/>
    </location>
</feature>
<dbReference type="OrthoDB" id="9758822at2"/>
<dbReference type="FunFam" id="3.20.20.70:FF:000118">
    <property type="entry name" value="Alpha-galactosidase"/>
    <property type="match status" value="1"/>
</dbReference>
<dbReference type="Proteomes" id="UP000199136">
    <property type="component" value="Unassembled WGS sequence"/>
</dbReference>
<evidence type="ECO:0000256" key="3">
    <source>
        <dbReference type="ARBA" id="ARBA00012755"/>
    </source>
</evidence>
<feature type="binding site" evidence="8">
    <location>
        <begin position="477"/>
        <end position="481"/>
    </location>
    <ligand>
        <name>substrate</name>
    </ligand>
</feature>
<feature type="binding site" evidence="8">
    <location>
        <position position="444"/>
    </location>
    <ligand>
        <name>substrate</name>
    </ligand>
</feature>
<dbReference type="Pfam" id="PF16874">
    <property type="entry name" value="Glyco_hydro_36C"/>
    <property type="match status" value="1"/>
</dbReference>
<dbReference type="GO" id="GO:0004557">
    <property type="term" value="F:alpha-galactosidase activity"/>
    <property type="evidence" value="ECO:0007669"/>
    <property type="project" value="UniProtKB-UniRule"/>
</dbReference>
<dbReference type="InterPro" id="IPR002252">
    <property type="entry name" value="Glyco_hydro_36"/>
</dbReference>
<dbReference type="Gene3D" id="2.60.40.1180">
    <property type="entry name" value="Golgi alpha-mannosidase II"/>
    <property type="match status" value="1"/>
</dbReference>
<dbReference type="EC" id="3.2.1.22" evidence="3 6"/>
<reference evidence="11 12" key="1">
    <citation type="submission" date="2016-10" db="EMBL/GenBank/DDBJ databases">
        <authorList>
            <person name="de Groot N.N."/>
        </authorList>
    </citation>
    <scope>NUCLEOTIDE SEQUENCE [LARGE SCALE GENOMIC DNA]</scope>
    <source>
        <strain evidence="11 12">DSM 20581</strain>
    </source>
</reference>
<feature type="binding site" evidence="8">
    <location>
        <begin position="367"/>
        <end position="368"/>
    </location>
    <ligand>
        <name>substrate</name>
    </ligand>
</feature>
<dbReference type="PROSITE" id="PS00512">
    <property type="entry name" value="ALPHA_GALACTOSIDASE"/>
    <property type="match status" value="1"/>
</dbReference>
<organism evidence="11 12">
    <name type="scientific">Desemzia incerta</name>
    <dbReference type="NCBI Taxonomy" id="82801"/>
    <lineage>
        <taxon>Bacteria</taxon>
        <taxon>Bacillati</taxon>
        <taxon>Bacillota</taxon>
        <taxon>Bacilli</taxon>
        <taxon>Lactobacillales</taxon>
        <taxon>Carnobacteriaceae</taxon>
        <taxon>Desemzia</taxon>
    </lineage>
</organism>
<feature type="binding site" evidence="8">
    <location>
        <position position="200"/>
    </location>
    <ligand>
        <name>substrate</name>
    </ligand>
</feature>
<feature type="domain" description="Glycosyl hydrolase family 36 C-terminal" evidence="9">
    <location>
        <begin position="649"/>
        <end position="726"/>
    </location>
</feature>
<accession>A0A1I5X4H3</accession>
<dbReference type="CDD" id="cd14791">
    <property type="entry name" value="GH36"/>
    <property type="match status" value="1"/>
</dbReference>
<dbReference type="InterPro" id="IPR013780">
    <property type="entry name" value="Glyco_hydro_b"/>
</dbReference>
<evidence type="ECO:0000256" key="5">
    <source>
        <dbReference type="ARBA" id="ARBA00023295"/>
    </source>
</evidence>
<dbReference type="PANTHER" id="PTHR43053:SF3">
    <property type="entry name" value="ALPHA-GALACTOSIDASE C-RELATED"/>
    <property type="match status" value="1"/>
</dbReference>
<gene>
    <name evidence="11" type="ORF">SAMN04488506_1180</name>
</gene>
<dbReference type="RefSeq" id="WP_092480237.1">
    <property type="nucleotide sequence ID" value="NZ_FOXW01000004.1"/>
</dbReference>
<evidence type="ECO:0000256" key="7">
    <source>
        <dbReference type="PIRSR" id="PIRSR005536-1"/>
    </source>
</evidence>
<feature type="binding site" evidence="8">
    <location>
        <position position="548"/>
    </location>
    <ligand>
        <name>substrate</name>
    </ligand>
</feature>
<dbReference type="PANTHER" id="PTHR43053">
    <property type="entry name" value="GLYCOSIDASE FAMILY 31"/>
    <property type="match status" value="1"/>
</dbReference>
<evidence type="ECO:0000256" key="2">
    <source>
        <dbReference type="ARBA" id="ARBA00006202"/>
    </source>
</evidence>
<dbReference type="InterPro" id="IPR017853">
    <property type="entry name" value="GH"/>
</dbReference>
<dbReference type="EMBL" id="FOXW01000004">
    <property type="protein sequence ID" value="SFQ26850.1"/>
    <property type="molecule type" value="Genomic_DNA"/>
</dbReference>
<keyword evidence="12" id="KW-1185">Reference proteome</keyword>
<dbReference type="InterPro" id="IPR031705">
    <property type="entry name" value="Glyco_hydro_36_C"/>
</dbReference>
<evidence type="ECO:0000256" key="1">
    <source>
        <dbReference type="ARBA" id="ARBA00001255"/>
    </source>
</evidence>
<comment type="similarity">
    <text evidence="2">Belongs to the glycosyl hydrolase 36 family.</text>
</comment>
<keyword evidence="5 6" id="KW-0326">Glycosidase</keyword>
<dbReference type="InterPro" id="IPR050985">
    <property type="entry name" value="Alpha-glycosidase_related"/>
</dbReference>
<proteinExistence type="inferred from homology"/>
<dbReference type="InterPro" id="IPR031704">
    <property type="entry name" value="Glyco_hydro_36_N"/>
</dbReference>
<dbReference type="Pfam" id="PF16875">
    <property type="entry name" value="Glyco_hydro_36N"/>
    <property type="match status" value="1"/>
</dbReference>
<evidence type="ECO:0000256" key="6">
    <source>
        <dbReference type="PIRNR" id="PIRNR005536"/>
    </source>
</evidence>
<comment type="catalytic activity">
    <reaction evidence="1 6">
        <text>Hydrolysis of terminal, non-reducing alpha-D-galactose residues in alpha-D-galactosides, including galactose oligosaccharides, galactomannans and galactolipids.</text>
        <dbReference type="EC" id="3.2.1.22"/>
    </reaction>
</comment>
<evidence type="ECO:0000256" key="8">
    <source>
        <dbReference type="PIRSR" id="PIRSR005536-2"/>
    </source>
</evidence>
<dbReference type="GO" id="GO:0016052">
    <property type="term" value="P:carbohydrate catabolic process"/>
    <property type="evidence" value="ECO:0007669"/>
    <property type="project" value="InterPro"/>
</dbReference>
<protein>
    <recommendedName>
        <fullName evidence="3 6">Alpha-galactosidase</fullName>
        <ecNumber evidence="3 6">3.2.1.22</ecNumber>
    </recommendedName>
</protein>
<dbReference type="PRINTS" id="PR00743">
    <property type="entry name" value="GLHYDRLASE36"/>
</dbReference>
<dbReference type="STRING" id="82801.SAMN04488506_1180"/>
<feature type="active site" description="Nucleophile" evidence="7">
    <location>
        <position position="479"/>
    </location>
</feature>
<evidence type="ECO:0000313" key="11">
    <source>
        <dbReference type="EMBL" id="SFQ26850.1"/>
    </source>
</evidence>
<dbReference type="Pfam" id="PF02065">
    <property type="entry name" value="Melibiase"/>
    <property type="match status" value="1"/>
</dbReference>
<dbReference type="AlphaFoldDB" id="A0A1I5X4H3"/>
<dbReference type="InterPro" id="IPR000111">
    <property type="entry name" value="Glyco_hydro_27/36_CS"/>
</dbReference>
<feature type="active site" description="Proton donor" evidence="7">
    <location>
        <position position="548"/>
    </location>
</feature>